<name>A0ABY5LAU7_9SPHN</name>
<keyword evidence="7" id="KW-1185">Reference proteome</keyword>
<protein>
    <recommendedName>
        <fullName evidence="5">4-O-methyl-glucuronoyl methylesterase-like domain-containing protein</fullName>
    </recommendedName>
</protein>
<evidence type="ECO:0000256" key="1">
    <source>
        <dbReference type="ARBA" id="ARBA00022487"/>
    </source>
</evidence>
<evidence type="ECO:0000256" key="3">
    <source>
        <dbReference type="ARBA" id="ARBA00022801"/>
    </source>
</evidence>
<evidence type="ECO:0000313" key="6">
    <source>
        <dbReference type="EMBL" id="UUL83256.1"/>
    </source>
</evidence>
<keyword evidence="3" id="KW-0378">Hydrolase</keyword>
<organism evidence="6 7">
    <name type="scientific">Sphingomonas qomolangmaensis</name>
    <dbReference type="NCBI Taxonomy" id="2918765"/>
    <lineage>
        <taxon>Bacteria</taxon>
        <taxon>Pseudomonadati</taxon>
        <taxon>Pseudomonadota</taxon>
        <taxon>Alphaproteobacteria</taxon>
        <taxon>Sphingomonadales</taxon>
        <taxon>Sphingomonadaceae</taxon>
        <taxon>Sphingomonas</taxon>
    </lineage>
</organism>
<keyword evidence="2 4" id="KW-0732">Signal</keyword>
<sequence length="500" mass="53722">MAGKTIRMAGILLAAAALTAQNSGSGDADRAAMMRQLGITALVPGPSGDEQAPNHANYEEASANPYPALPDVLMAENGRRIATADAWWKVRRPEIVEAFSREIYGRVPKGLPAVEWRVVAEETQTIGFFRPVRVRQLVGHVPSPEAAAPAVDIRMTVVTPAGATQPVPLLIMFGRDVPPAPTQPDRAEAARIDAAMKALLLRQDPSLATVFARHPFFAFQAEQPLRFTPPGPGDPPREEQLIAAGWGYALLDPTSVQPDNADALRQGIIGLANRGRARAPDDWGALRAWAWGASRGFDWLAADPTIDARRIGIEGVSRYGKAALLAAAFDDRFAMVLVGSSGKGGATLLRRNFGEGVANLATGQHYWMAGNFLKYNAKSGKDALNPGDLPVDSHQLIALVAPRLAFISYGVPEAGDAKWLDQRGSLMAAVAAGRVWRLLGARDLGLGDDWRGVQLPPVNSGLLDGELAWRQHDGGHTDQPNMKRFLSWANAKIGWVPPTR</sequence>
<dbReference type="EMBL" id="CP101740">
    <property type="protein sequence ID" value="UUL83256.1"/>
    <property type="molecule type" value="Genomic_DNA"/>
</dbReference>
<gene>
    <name evidence="6" type="ORF">NMP03_03220</name>
</gene>
<accession>A0ABY5LAU7</accession>
<feature type="domain" description="4-O-methyl-glucuronoyl methylesterase-like" evidence="5">
    <location>
        <begin position="282"/>
        <end position="440"/>
    </location>
</feature>
<dbReference type="InterPro" id="IPR054579">
    <property type="entry name" value="GCE-like_dom"/>
</dbReference>
<evidence type="ECO:0000256" key="4">
    <source>
        <dbReference type="SAM" id="SignalP"/>
    </source>
</evidence>
<dbReference type="SUPFAM" id="SSF53474">
    <property type="entry name" value="alpha/beta-Hydrolases"/>
    <property type="match status" value="1"/>
</dbReference>
<dbReference type="Pfam" id="PF22244">
    <property type="entry name" value="GCE_fung"/>
    <property type="match status" value="1"/>
</dbReference>
<keyword evidence="1" id="KW-0719">Serine esterase</keyword>
<dbReference type="RefSeq" id="WP_256507099.1">
    <property type="nucleotide sequence ID" value="NZ_CP101740.1"/>
</dbReference>
<proteinExistence type="predicted"/>
<dbReference type="Proteomes" id="UP001058533">
    <property type="component" value="Chromosome"/>
</dbReference>
<evidence type="ECO:0000259" key="5">
    <source>
        <dbReference type="Pfam" id="PF22244"/>
    </source>
</evidence>
<dbReference type="InterPro" id="IPR029058">
    <property type="entry name" value="AB_hydrolase_fold"/>
</dbReference>
<feature type="signal peptide" evidence="4">
    <location>
        <begin position="1"/>
        <end position="19"/>
    </location>
</feature>
<reference evidence="6" key="1">
    <citation type="submission" date="2022-07" db="EMBL/GenBank/DDBJ databases">
        <title>Sphingomonas sp. nov., a novel bacterium isolated from the north slope of the Mount Everest.</title>
        <authorList>
            <person name="Cui X."/>
            <person name="Liu Y."/>
        </authorList>
    </citation>
    <scope>NUCLEOTIDE SEQUENCE</scope>
    <source>
        <strain evidence="6">S5-59</strain>
    </source>
</reference>
<dbReference type="Gene3D" id="3.40.50.1820">
    <property type="entry name" value="alpha/beta hydrolase"/>
    <property type="match status" value="1"/>
</dbReference>
<evidence type="ECO:0000256" key="2">
    <source>
        <dbReference type="ARBA" id="ARBA00022729"/>
    </source>
</evidence>
<evidence type="ECO:0000313" key="7">
    <source>
        <dbReference type="Proteomes" id="UP001058533"/>
    </source>
</evidence>
<feature type="chain" id="PRO_5046329351" description="4-O-methyl-glucuronoyl methylesterase-like domain-containing protein" evidence="4">
    <location>
        <begin position="20"/>
        <end position="500"/>
    </location>
</feature>